<evidence type="ECO:0000313" key="6">
    <source>
        <dbReference type="Proteomes" id="UP000265845"/>
    </source>
</evidence>
<dbReference type="Gene3D" id="3.40.50.300">
    <property type="entry name" value="P-loop containing nucleotide triphosphate hydrolases"/>
    <property type="match status" value="1"/>
</dbReference>
<keyword evidence="3 5" id="KW-0418">Kinase</keyword>
<dbReference type="PANTHER" id="PTHR34383:SF3">
    <property type="entry name" value="POLYPHOSPHATE:AMP PHOSPHOTRANSFERASE"/>
    <property type="match status" value="1"/>
</dbReference>
<dbReference type="OrthoDB" id="9775224at2"/>
<dbReference type="Proteomes" id="UP000265845">
    <property type="component" value="Unassembled WGS sequence"/>
</dbReference>
<protein>
    <submittedName>
        <fullName evidence="5">Polyphosphate kinase 2 family protein</fullName>
    </submittedName>
</protein>
<evidence type="ECO:0000259" key="4">
    <source>
        <dbReference type="Pfam" id="PF03976"/>
    </source>
</evidence>
<dbReference type="InterPro" id="IPR027417">
    <property type="entry name" value="P-loop_NTPase"/>
</dbReference>
<keyword evidence="2" id="KW-0808">Transferase</keyword>
<evidence type="ECO:0000256" key="2">
    <source>
        <dbReference type="ARBA" id="ARBA00022679"/>
    </source>
</evidence>
<name>A0A399RBW8_9PROT</name>
<sequence>MMSSPEIEEVRQRFLAAPEQGFDLSSRDSGDRALFPDKKHARKQLETDAAAIDELQDLLYASQQRALLVVLQGMDTSGKSGVIRNVFAQTSPLGMKVKAFKAPSKEELAHDYLWRVHEAVPPKGFIGIFDRSHYEDVLVVKVRNLAPAEMVEQRYEQINQFEKLLSENGVTILKFMLHVGHEEQGIRLKERVTEPHKRWKFNPGDLEDRKLWPDFMAAYETMVDRCSTPWAPWYVIPADSRTRRNAAIARIVRGTLEDMKLDWPQLELRAEDYDFS</sequence>
<dbReference type="GO" id="GO:0006797">
    <property type="term" value="P:polyphosphate metabolic process"/>
    <property type="evidence" value="ECO:0007669"/>
    <property type="project" value="InterPro"/>
</dbReference>
<organism evidence="5 6">
    <name type="scientific">Henriciella algicola</name>
    <dbReference type="NCBI Taxonomy" id="1608422"/>
    <lineage>
        <taxon>Bacteria</taxon>
        <taxon>Pseudomonadati</taxon>
        <taxon>Pseudomonadota</taxon>
        <taxon>Alphaproteobacteria</taxon>
        <taxon>Hyphomonadales</taxon>
        <taxon>Hyphomonadaceae</taxon>
        <taxon>Henriciella</taxon>
    </lineage>
</organism>
<dbReference type="Pfam" id="PF03976">
    <property type="entry name" value="PPK2"/>
    <property type="match status" value="1"/>
</dbReference>
<evidence type="ECO:0000256" key="3">
    <source>
        <dbReference type="ARBA" id="ARBA00022777"/>
    </source>
</evidence>
<dbReference type="InterPro" id="IPR016898">
    <property type="entry name" value="Polyphosphate_phosphotransfera"/>
</dbReference>
<dbReference type="AlphaFoldDB" id="A0A399RBW8"/>
<dbReference type="SUPFAM" id="SSF52540">
    <property type="entry name" value="P-loop containing nucleoside triphosphate hydrolases"/>
    <property type="match status" value="1"/>
</dbReference>
<dbReference type="EMBL" id="QWGA01000008">
    <property type="protein sequence ID" value="RIJ27425.1"/>
    <property type="molecule type" value="Genomic_DNA"/>
</dbReference>
<dbReference type="PIRSF" id="PIRSF028756">
    <property type="entry name" value="PPK2_prd"/>
    <property type="match status" value="1"/>
</dbReference>
<dbReference type="PANTHER" id="PTHR34383">
    <property type="entry name" value="POLYPHOSPHATE:AMP PHOSPHOTRANSFERASE-RELATED"/>
    <property type="match status" value="1"/>
</dbReference>
<dbReference type="InterPro" id="IPR022300">
    <property type="entry name" value="PPK2-rel_1"/>
</dbReference>
<evidence type="ECO:0000256" key="1">
    <source>
        <dbReference type="ARBA" id="ARBA00009924"/>
    </source>
</evidence>
<keyword evidence="6" id="KW-1185">Reference proteome</keyword>
<dbReference type="InterPro" id="IPR022488">
    <property type="entry name" value="PPK2-related"/>
</dbReference>
<reference evidence="5 6" key="1">
    <citation type="submission" date="2018-08" db="EMBL/GenBank/DDBJ databases">
        <title>Henriciella mobilis sp. nov., isolated from seawater.</title>
        <authorList>
            <person name="Cheng H."/>
            <person name="Wu Y.-H."/>
            <person name="Xu X.-W."/>
            <person name="Guo L.-L."/>
        </authorList>
    </citation>
    <scope>NUCLEOTIDE SEQUENCE [LARGE SCALE GENOMIC DNA]</scope>
    <source>
        <strain evidence="5 6">CCUG67844</strain>
    </source>
</reference>
<comment type="similarity">
    <text evidence="1">Belongs to the polyphosphate kinase 2 (PPK2) family. Class I subfamily.</text>
</comment>
<feature type="domain" description="Polyphosphate kinase-2-related" evidence="4">
    <location>
        <begin position="37"/>
        <end position="260"/>
    </location>
</feature>
<evidence type="ECO:0000313" key="5">
    <source>
        <dbReference type="EMBL" id="RIJ27425.1"/>
    </source>
</evidence>
<comment type="caution">
    <text evidence="5">The sequence shown here is derived from an EMBL/GenBank/DDBJ whole genome shotgun (WGS) entry which is preliminary data.</text>
</comment>
<dbReference type="GO" id="GO:0008976">
    <property type="term" value="F:polyphosphate kinase activity"/>
    <property type="evidence" value="ECO:0007669"/>
    <property type="project" value="InterPro"/>
</dbReference>
<dbReference type="NCBIfam" id="TIGR03709">
    <property type="entry name" value="PPK2_rel_1"/>
    <property type="match status" value="1"/>
</dbReference>
<proteinExistence type="inferred from homology"/>
<accession>A0A399RBW8</accession>
<gene>
    <name evidence="5" type="ORF">D1222_13585</name>
</gene>